<protein>
    <submittedName>
        <fullName evidence="1">Uncharacterized protein</fullName>
    </submittedName>
</protein>
<gene>
    <name evidence="1" type="ORF">EC973_005382</name>
</gene>
<evidence type="ECO:0000313" key="1">
    <source>
        <dbReference type="EMBL" id="KAF7721118.1"/>
    </source>
</evidence>
<keyword evidence="2" id="KW-1185">Reference proteome</keyword>
<dbReference type="AlphaFoldDB" id="A0A8H7BKG1"/>
<dbReference type="Proteomes" id="UP000605846">
    <property type="component" value="Unassembled WGS sequence"/>
</dbReference>
<organism evidence="1 2">
    <name type="scientific">Apophysomyces ossiformis</name>
    <dbReference type="NCBI Taxonomy" id="679940"/>
    <lineage>
        <taxon>Eukaryota</taxon>
        <taxon>Fungi</taxon>
        <taxon>Fungi incertae sedis</taxon>
        <taxon>Mucoromycota</taxon>
        <taxon>Mucoromycotina</taxon>
        <taxon>Mucoromycetes</taxon>
        <taxon>Mucorales</taxon>
        <taxon>Mucorineae</taxon>
        <taxon>Mucoraceae</taxon>
        <taxon>Apophysomyces</taxon>
    </lineage>
</organism>
<proteinExistence type="predicted"/>
<reference evidence="1" key="1">
    <citation type="submission" date="2020-01" db="EMBL/GenBank/DDBJ databases">
        <title>Genome Sequencing of Three Apophysomyces-Like Fungal Strains Confirms a Novel Fungal Genus in the Mucoromycota with divergent Burkholderia-like Endosymbiotic Bacteria.</title>
        <authorList>
            <person name="Stajich J.E."/>
            <person name="Macias A.M."/>
            <person name="Carter-House D."/>
            <person name="Lovett B."/>
            <person name="Kasson L.R."/>
            <person name="Berry K."/>
            <person name="Grigoriev I."/>
            <person name="Chang Y."/>
            <person name="Spatafora J."/>
            <person name="Kasson M.T."/>
        </authorList>
    </citation>
    <scope>NUCLEOTIDE SEQUENCE</scope>
    <source>
        <strain evidence="1">NRRL A-21654</strain>
    </source>
</reference>
<name>A0A8H7BKG1_9FUNG</name>
<sequence length="225" mass="26072">MTKQEMALLRYLGHTLWCLLPFFHRFGEDECQWQSLQSIYGYSAACLISIVWMEWHPYVSTKFAHQRAQLKHWGSYKFIQKSLYVWRLVLILILMYGTEDIVRIASKASLICYSPLLIFSVSYVQTTVVKWPAQPVGKEGSFDTLKKTYSDLQAYTKDKIAKIGKLSREAAHYVPYSKEEPEKEKNDVNFSGPSTVVSRIDRGSVNLEEDRDLDGIVDGIYKIYM</sequence>
<dbReference type="OrthoDB" id="10644083at2759"/>
<evidence type="ECO:0000313" key="2">
    <source>
        <dbReference type="Proteomes" id="UP000605846"/>
    </source>
</evidence>
<dbReference type="EMBL" id="JABAYA010000304">
    <property type="protein sequence ID" value="KAF7721118.1"/>
    <property type="molecule type" value="Genomic_DNA"/>
</dbReference>
<comment type="caution">
    <text evidence="1">The sequence shown here is derived from an EMBL/GenBank/DDBJ whole genome shotgun (WGS) entry which is preliminary data.</text>
</comment>
<accession>A0A8H7BKG1</accession>